<gene>
    <name evidence="6" type="ORF">g.9045</name>
</gene>
<dbReference type="PANTHER" id="PTHR10870:SF0">
    <property type="entry name" value="CELL CYCLE CHECKPOINT PROTEIN RAD1"/>
    <property type="match status" value="1"/>
</dbReference>
<sequence length="105" mass="11944">MCAELLLSPDAPFFQISTAGVAGECQVHILHTSEMVEAFQCTKEIKSRYRYNQIRPAMKPLAVSSKVSIRTDEEGLLCLQFMIQTETKQLCYVEYFCTPVVDEED</sequence>
<comment type="subcellular location">
    <subcellularLocation>
        <location evidence="1">Nucleus</location>
    </subcellularLocation>
</comment>
<dbReference type="PRINTS" id="PR01245">
    <property type="entry name" value="RAD1REC1"/>
</dbReference>
<evidence type="ECO:0000313" key="6">
    <source>
        <dbReference type="EMBL" id="JAS78273.1"/>
    </source>
</evidence>
<evidence type="ECO:0000256" key="5">
    <source>
        <dbReference type="ARBA" id="ARBA00023242"/>
    </source>
</evidence>
<organism evidence="6">
    <name type="scientific">Homalodisca liturata</name>
    <dbReference type="NCBI Taxonomy" id="320908"/>
    <lineage>
        <taxon>Eukaryota</taxon>
        <taxon>Metazoa</taxon>
        <taxon>Ecdysozoa</taxon>
        <taxon>Arthropoda</taxon>
        <taxon>Hexapoda</taxon>
        <taxon>Insecta</taxon>
        <taxon>Pterygota</taxon>
        <taxon>Neoptera</taxon>
        <taxon>Paraneoptera</taxon>
        <taxon>Hemiptera</taxon>
        <taxon>Auchenorrhyncha</taxon>
        <taxon>Membracoidea</taxon>
        <taxon>Cicadellidae</taxon>
        <taxon>Cicadellinae</taxon>
        <taxon>Proconiini</taxon>
        <taxon>Homalodisca</taxon>
    </lineage>
</organism>
<dbReference type="AlphaFoldDB" id="A0A1B6HUB9"/>
<evidence type="ECO:0000256" key="3">
    <source>
        <dbReference type="ARBA" id="ARBA00022763"/>
    </source>
</evidence>
<evidence type="ECO:0000256" key="4">
    <source>
        <dbReference type="ARBA" id="ARBA00023204"/>
    </source>
</evidence>
<keyword evidence="4" id="KW-0234">DNA repair</keyword>
<dbReference type="InterPro" id="IPR046938">
    <property type="entry name" value="DNA_clamp_sf"/>
</dbReference>
<evidence type="ECO:0008006" key="7">
    <source>
        <dbReference type="Google" id="ProtNLM"/>
    </source>
</evidence>
<reference evidence="6" key="1">
    <citation type="submission" date="2015-11" db="EMBL/GenBank/DDBJ databases">
        <title>De novo transcriptome assembly of four potential Pierce s Disease insect vectors from Arizona vineyards.</title>
        <authorList>
            <person name="Tassone E.E."/>
        </authorList>
    </citation>
    <scope>NUCLEOTIDE SEQUENCE</scope>
</reference>
<dbReference type="PANTHER" id="PTHR10870">
    <property type="entry name" value="CELL CYCLE CHECKPOINT PROTEIN RAD1"/>
    <property type="match status" value="1"/>
</dbReference>
<dbReference type="GO" id="GO:0030896">
    <property type="term" value="C:checkpoint clamp complex"/>
    <property type="evidence" value="ECO:0007669"/>
    <property type="project" value="TreeGrafter"/>
</dbReference>
<proteinExistence type="inferred from homology"/>
<evidence type="ECO:0000256" key="2">
    <source>
        <dbReference type="ARBA" id="ARBA00010991"/>
    </source>
</evidence>
<evidence type="ECO:0000256" key="1">
    <source>
        <dbReference type="ARBA" id="ARBA00004123"/>
    </source>
</evidence>
<accession>A0A1B6HUB9</accession>
<dbReference type="GO" id="GO:0000077">
    <property type="term" value="P:DNA damage checkpoint signaling"/>
    <property type="evidence" value="ECO:0007669"/>
    <property type="project" value="InterPro"/>
</dbReference>
<keyword evidence="3" id="KW-0227">DNA damage</keyword>
<dbReference type="InterPro" id="IPR003011">
    <property type="entry name" value="Cell_cycle_checkpoint_Rad1"/>
</dbReference>
<dbReference type="PRINTS" id="PR01246">
    <property type="entry name" value="RAD1REPAIR"/>
</dbReference>
<dbReference type="EMBL" id="GECU01029433">
    <property type="protein sequence ID" value="JAS78273.1"/>
    <property type="molecule type" value="Transcribed_RNA"/>
</dbReference>
<dbReference type="Pfam" id="PF02144">
    <property type="entry name" value="Rad1"/>
    <property type="match status" value="1"/>
</dbReference>
<keyword evidence="5" id="KW-0539">Nucleus</keyword>
<dbReference type="Gene3D" id="3.70.10.10">
    <property type="match status" value="1"/>
</dbReference>
<protein>
    <recommendedName>
        <fullName evidence="7">Cell cycle checkpoint protein RAD1</fullName>
    </recommendedName>
</protein>
<dbReference type="InterPro" id="IPR003021">
    <property type="entry name" value="Rad1_Rec1_Rad17"/>
</dbReference>
<name>A0A1B6HUB9_9HEMI</name>
<dbReference type="GO" id="GO:0006281">
    <property type="term" value="P:DNA repair"/>
    <property type="evidence" value="ECO:0007669"/>
    <property type="project" value="UniProtKB-KW"/>
</dbReference>
<dbReference type="SUPFAM" id="SSF55979">
    <property type="entry name" value="DNA clamp"/>
    <property type="match status" value="1"/>
</dbReference>
<comment type="similarity">
    <text evidence="2">Belongs to the rad1 family.</text>
</comment>